<evidence type="ECO:0000256" key="2">
    <source>
        <dbReference type="ARBA" id="ARBA00022468"/>
    </source>
</evidence>
<feature type="region of interest" description="Disordered" evidence="11">
    <location>
        <begin position="451"/>
        <end position="490"/>
    </location>
</feature>
<dbReference type="PANTHER" id="PTHR47219">
    <property type="entry name" value="RAB GTPASE-ACTIVATING PROTEIN 1-LIKE"/>
    <property type="match status" value="1"/>
</dbReference>
<dbReference type="FunFam" id="2.30.29.30:FF:000076">
    <property type="entry name" value="TBC1 domain family member 4 isoform X1"/>
    <property type="match status" value="1"/>
</dbReference>
<keyword evidence="10" id="KW-0175">Coiled coil</keyword>
<dbReference type="Pfam" id="PF11830">
    <property type="entry name" value="DUF3350"/>
    <property type="match status" value="1"/>
</dbReference>
<keyword evidence="6" id="KW-0677">Repeat</keyword>
<comment type="subcellular location">
    <subcellularLocation>
        <location evidence="1">Cytoplasm</location>
    </subcellularLocation>
</comment>
<evidence type="ECO:0000259" key="12">
    <source>
        <dbReference type="PROSITE" id="PS01179"/>
    </source>
</evidence>
<dbReference type="SUPFAM" id="SSF47923">
    <property type="entry name" value="Ypt/Rab-GAP domain of gyp1p"/>
    <property type="match status" value="2"/>
</dbReference>
<reference evidence="14" key="3">
    <citation type="submission" date="2025-09" db="UniProtKB">
        <authorList>
            <consortium name="Ensembl"/>
        </authorList>
    </citation>
    <scope>IDENTIFICATION</scope>
</reference>
<keyword evidence="5" id="KW-0597">Phosphoprotein</keyword>
<dbReference type="Gene3D" id="2.30.29.30">
    <property type="entry name" value="Pleckstrin-homology domain (PH domain)/Phosphotyrosine-binding domain (PTB)"/>
    <property type="match status" value="2"/>
</dbReference>
<dbReference type="GO" id="GO:0005737">
    <property type="term" value="C:cytoplasm"/>
    <property type="evidence" value="ECO:0007669"/>
    <property type="project" value="UniProtKB-SubCell"/>
</dbReference>
<reference evidence="14 15" key="1">
    <citation type="submission" date="2019-04" db="EMBL/GenBank/DDBJ databases">
        <authorList>
            <consortium name="Wellcome Sanger Institute Data Sharing"/>
        </authorList>
    </citation>
    <scope>NUCLEOTIDE SEQUENCE [LARGE SCALE GENOMIC DNA]</scope>
</reference>
<feature type="region of interest" description="Disordered" evidence="11">
    <location>
        <begin position="200"/>
        <end position="266"/>
    </location>
</feature>
<dbReference type="PANTHER" id="PTHR47219:SF14">
    <property type="entry name" value="TBC1 DOMAIN FAMILY MEMBER 4"/>
    <property type="match status" value="1"/>
</dbReference>
<dbReference type="InterPro" id="IPR006020">
    <property type="entry name" value="PTB/PI_dom"/>
</dbReference>
<dbReference type="InterPro" id="IPR035969">
    <property type="entry name" value="Rab-GAP_TBC_sf"/>
</dbReference>
<dbReference type="SMART" id="SM00164">
    <property type="entry name" value="TBC"/>
    <property type="match status" value="1"/>
</dbReference>
<dbReference type="AlphaFoldDB" id="A0A8C9TDG5"/>
<dbReference type="GO" id="GO:0005096">
    <property type="term" value="F:GTPase activator activity"/>
    <property type="evidence" value="ECO:0007669"/>
    <property type="project" value="UniProtKB-KW"/>
</dbReference>
<dbReference type="InterPro" id="IPR000195">
    <property type="entry name" value="Rab-GAP-TBC_dom"/>
</dbReference>
<evidence type="ECO:0000313" key="15">
    <source>
        <dbReference type="Proteomes" id="UP000694397"/>
    </source>
</evidence>
<dbReference type="GO" id="GO:0032869">
    <property type="term" value="P:cellular response to insulin stimulus"/>
    <property type="evidence" value="ECO:0007669"/>
    <property type="project" value="UniProtKB-ARBA"/>
</dbReference>
<accession>A0A8C9TDG5</accession>
<dbReference type="CDD" id="cd00934">
    <property type="entry name" value="PTB"/>
    <property type="match status" value="1"/>
</dbReference>
<dbReference type="CDD" id="cd01269">
    <property type="entry name" value="PTB_TBC1D1_like"/>
    <property type="match status" value="1"/>
</dbReference>
<keyword evidence="4" id="KW-0963">Cytoplasm</keyword>
<dbReference type="GeneTree" id="ENSGT00940000158486"/>
<dbReference type="Gene3D" id="1.10.10.2750">
    <property type="match status" value="1"/>
</dbReference>
<dbReference type="Proteomes" id="UP000694397">
    <property type="component" value="Chromosome 14"/>
</dbReference>
<evidence type="ECO:0000256" key="9">
    <source>
        <dbReference type="ARBA" id="ARBA00081861"/>
    </source>
</evidence>
<organism evidence="14 15">
    <name type="scientific">Scleropages formosus</name>
    <name type="common">Asian bonytongue</name>
    <name type="synonym">Osteoglossum formosum</name>
    <dbReference type="NCBI Taxonomy" id="113540"/>
    <lineage>
        <taxon>Eukaryota</taxon>
        <taxon>Metazoa</taxon>
        <taxon>Chordata</taxon>
        <taxon>Craniata</taxon>
        <taxon>Vertebrata</taxon>
        <taxon>Euteleostomi</taxon>
        <taxon>Actinopterygii</taxon>
        <taxon>Neopterygii</taxon>
        <taxon>Teleostei</taxon>
        <taxon>Osteoglossocephala</taxon>
        <taxon>Osteoglossomorpha</taxon>
        <taxon>Osteoglossiformes</taxon>
        <taxon>Osteoglossidae</taxon>
        <taxon>Scleropages</taxon>
    </lineage>
</organism>
<dbReference type="Pfam" id="PF00566">
    <property type="entry name" value="RabGAP-TBC"/>
    <property type="match status" value="1"/>
</dbReference>
<feature type="compositionally biased region" description="Low complexity" evidence="11">
    <location>
        <begin position="224"/>
        <end position="233"/>
    </location>
</feature>
<dbReference type="PROSITE" id="PS01179">
    <property type="entry name" value="PID"/>
    <property type="match status" value="1"/>
</dbReference>
<dbReference type="Gene3D" id="1.10.472.80">
    <property type="entry name" value="Ypt/Rab-GAP domain of gyp1p, domain 3"/>
    <property type="match status" value="1"/>
</dbReference>
<keyword evidence="3" id="KW-0488">Methylation</keyword>
<feature type="domain" description="Rab-GAP TBC" evidence="13">
    <location>
        <begin position="569"/>
        <end position="763"/>
    </location>
</feature>
<dbReference type="FunFam" id="1.10.10.2750:FF:000002">
    <property type="entry name" value="TBC1 domain family member 4"/>
    <property type="match status" value="1"/>
</dbReference>
<dbReference type="SMART" id="SM00462">
    <property type="entry name" value="PTB"/>
    <property type="match status" value="2"/>
</dbReference>
<evidence type="ECO:0000256" key="4">
    <source>
        <dbReference type="ARBA" id="ARBA00022490"/>
    </source>
</evidence>
<gene>
    <name evidence="14" type="primary">TBC1D4</name>
</gene>
<dbReference type="Pfam" id="PF00640">
    <property type="entry name" value="PID"/>
    <property type="match status" value="1"/>
</dbReference>
<evidence type="ECO:0000313" key="14">
    <source>
        <dbReference type="Ensembl" id="ENSSFOP00015050512.1"/>
    </source>
</evidence>
<dbReference type="InterPro" id="IPR021785">
    <property type="entry name" value="DUF3350"/>
</dbReference>
<keyword evidence="2" id="KW-0343">GTPase activation</keyword>
<reference evidence="14" key="2">
    <citation type="submission" date="2025-08" db="UniProtKB">
        <authorList>
            <consortium name="Ensembl"/>
        </authorList>
    </citation>
    <scope>IDENTIFICATION</scope>
</reference>
<evidence type="ECO:0000259" key="13">
    <source>
        <dbReference type="PROSITE" id="PS50086"/>
    </source>
</evidence>
<keyword evidence="7" id="KW-0007">Acetylation</keyword>
<dbReference type="FunFam" id="1.10.472.80:FF:000003">
    <property type="entry name" value="Putative TBC1 domain family member 1"/>
    <property type="match status" value="1"/>
</dbReference>
<feature type="domain" description="PID" evidence="12">
    <location>
        <begin position="15"/>
        <end position="159"/>
    </location>
</feature>
<evidence type="ECO:0000256" key="10">
    <source>
        <dbReference type="SAM" id="Coils"/>
    </source>
</evidence>
<dbReference type="SUPFAM" id="SSF50729">
    <property type="entry name" value="PH domain-like"/>
    <property type="match status" value="2"/>
</dbReference>
<dbReference type="Ensembl" id="ENSSFOT00015071389.1">
    <property type="protein sequence ID" value="ENSSFOP00015050512.1"/>
    <property type="gene ID" value="ENSSFOG00015006703.2"/>
</dbReference>
<evidence type="ECO:0000256" key="3">
    <source>
        <dbReference type="ARBA" id="ARBA00022481"/>
    </source>
</evidence>
<keyword evidence="15" id="KW-1185">Reference proteome</keyword>
<evidence type="ECO:0000256" key="11">
    <source>
        <dbReference type="SAM" id="MobiDB-lite"/>
    </source>
</evidence>
<proteinExistence type="predicted"/>
<dbReference type="InterPro" id="IPR050302">
    <property type="entry name" value="Rab_GAP_TBC_domain"/>
</dbReference>
<evidence type="ECO:0000256" key="8">
    <source>
        <dbReference type="ARBA" id="ARBA00072013"/>
    </source>
</evidence>
<dbReference type="InterPro" id="IPR011993">
    <property type="entry name" value="PH-like_dom_sf"/>
</dbReference>
<feature type="coiled-coil region" evidence="10">
    <location>
        <begin position="843"/>
        <end position="919"/>
    </location>
</feature>
<evidence type="ECO:0000256" key="1">
    <source>
        <dbReference type="ARBA" id="ARBA00004496"/>
    </source>
</evidence>
<dbReference type="PROSITE" id="PS50086">
    <property type="entry name" value="TBC_RABGAP"/>
    <property type="match status" value="1"/>
</dbReference>
<evidence type="ECO:0000256" key="7">
    <source>
        <dbReference type="ARBA" id="ARBA00022990"/>
    </source>
</evidence>
<dbReference type="Gene3D" id="1.10.8.270">
    <property type="entry name" value="putative rabgap domain of human tbc1 domain family member 14 like domains"/>
    <property type="match status" value="1"/>
</dbReference>
<evidence type="ECO:0000256" key="6">
    <source>
        <dbReference type="ARBA" id="ARBA00022737"/>
    </source>
</evidence>
<name>A0A8C9TDG5_SCLFO</name>
<protein>
    <recommendedName>
        <fullName evidence="8">TBC1 domain family member 4</fullName>
    </recommendedName>
    <alternativeName>
        <fullName evidence="9">Akt substrate of 160 kDa</fullName>
    </alternativeName>
</protein>
<sequence length="948" mass="107834">MEDDKGKSAWKPDHKYALWYLGCAPLDRRTTLPMLPWLVAEVRRRAETSGAGPVQARPVELTLVPPVVRCVPADSRNASVFIFEHRAQCITRFVHSSHDHAHFAYLIRSQPDNPESETACHVFRACEPSQVPEIISSVRQLSKAALKEDAKPKQDTEEAFYNSQKFEVLYCGKVMVAHKKAPSTLIDDCMDKFRHHEVELGPGDVAAREEDEGNEEKATGEKGLSSSPSLSSLRGALPDCILEDSGPEEQPERHASAPSHVQPSDAEKNRTMLFQVGRFEVNLISPESKTVVLERNFKDISSCLQGIKQTDHFGFICRDPGESGLSQYVCYVFQCASESLVDEVMLTLKQAFSTAAVLQSAKTQVKLCEACPMHDLHKLCERIEGLYPPKAKLAIQRYLSQLTDNEQADIFERIHKMKPATDQEENELVIIHLRQLCEAKQKTHLHIDGPDARELLPLSPRAAPSGQESSTSQLLPERTPSGTREHRSPAEYRDLWRETIHQQILLLRVEKEKQHEEDDLHVQKMKLDYEEVGPCPEDVLALWEKKLSALSRSKVQWSTEEAQNAVSVGVPKSRRGEVWQLVSQLHRLRQRIPCRTQPTDTPYQDLLKQLTAQQHAILVDLGRTFPTHPYFSAQLGAGQLSLYNLLKAYSLLDPEVGYCQGISFVAGVLLLHMGEDQAFDMLKFLMYDLGLRRQYLPDMASLQVQMYQLSRLLHDYRWELYSHLERQEVSPSLYAAPWFLTLFASQFPLGFVARIFDILFVKGTEVVFKVALCLLSSHEQEIMECDSFETVVEYLKSTIPNLTQAQMEHTISQVTEMDISKQLHTYEVEYHVLQDELLETVRLPDDADRLDRLERTNSQLRKQNLDLLEKLQAARVKVQSLEANVENFLSRETKMKHAIRSLEQEKASYQRTLERLRGCLPPGALLDVELAEIRPGSSSKLKAAHKRP</sequence>
<dbReference type="FunFam" id="1.10.8.270:FF:000001">
    <property type="entry name" value="TBC1 domain family member 1"/>
    <property type="match status" value="1"/>
</dbReference>
<evidence type="ECO:0000256" key="5">
    <source>
        <dbReference type="ARBA" id="ARBA00022553"/>
    </source>
</evidence>